<evidence type="ECO:0000256" key="1">
    <source>
        <dbReference type="SAM" id="Phobius"/>
    </source>
</evidence>
<accession>A0A7W7CF24</accession>
<dbReference type="PANTHER" id="PTHR23028">
    <property type="entry name" value="ACETYLTRANSFERASE"/>
    <property type="match status" value="1"/>
</dbReference>
<dbReference type="GO" id="GO:0016020">
    <property type="term" value="C:membrane"/>
    <property type="evidence" value="ECO:0007669"/>
    <property type="project" value="TreeGrafter"/>
</dbReference>
<keyword evidence="1" id="KW-0472">Membrane</keyword>
<feature type="domain" description="Acyltransferase 3" evidence="2">
    <location>
        <begin position="21"/>
        <end position="349"/>
    </location>
</feature>
<dbReference type="InterPro" id="IPR002656">
    <property type="entry name" value="Acyl_transf_3_dom"/>
</dbReference>
<feature type="transmembrane region" description="Helical" evidence="1">
    <location>
        <begin position="25"/>
        <end position="45"/>
    </location>
</feature>
<feature type="transmembrane region" description="Helical" evidence="1">
    <location>
        <begin position="300"/>
        <end position="323"/>
    </location>
</feature>
<feature type="transmembrane region" description="Helical" evidence="1">
    <location>
        <begin position="247"/>
        <end position="263"/>
    </location>
</feature>
<dbReference type="GO" id="GO:0000271">
    <property type="term" value="P:polysaccharide biosynthetic process"/>
    <property type="evidence" value="ECO:0007669"/>
    <property type="project" value="TreeGrafter"/>
</dbReference>
<name>A0A7W7CF24_9PSEU</name>
<reference evidence="3 4" key="1">
    <citation type="submission" date="2020-08" db="EMBL/GenBank/DDBJ databases">
        <title>Sequencing the genomes of 1000 actinobacteria strains.</title>
        <authorList>
            <person name="Klenk H.-P."/>
        </authorList>
    </citation>
    <scope>NUCLEOTIDE SEQUENCE [LARGE SCALE GENOMIC DNA]</scope>
    <source>
        <strain evidence="3 4">DSM 44230</strain>
    </source>
</reference>
<dbReference type="GO" id="GO:0016747">
    <property type="term" value="F:acyltransferase activity, transferring groups other than amino-acyl groups"/>
    <property type="evidence" value="ECO:0007669"/>
    <property type="project" value="InterPro"/>
</dbReference>
<feature type="transmembrane region" description="Helical" evidence="1">
    <location>
        <begin position="57"/>
        <end position="81"/>
    </location>
</feature>
<feature type="transmembrane region" description="Helical" evidence="1">
    <location>
        <begin position="142"/>
        <end position="160"/>
    </location>
</feature>
<dbReference type="PANTHER" id="PTHR23028:SF131">
    <property type="entry name" value="BLR2367 PROTEIN"/>
    <property type="match status" value="1"/>
</dbReference>
<dbReference type="Pfam" id="PF01757">
    <property type="entry name" value="Acyl_transf_3"/>
    <property type="match status" value="1"/>
</dbReference>
<dbReference type="Proteomes" id="UP000533598">
    <property type="component" value="Unassembled WGS sequence"/>
</dbReference>
<dbReference type="EMBL" id="JACHMH010000001">
    <property type="protein sequence ID" value="MBB4679979.1"/>
    <property type="molecule type" value="Genomic_DNA"/>
</dbReference>
<feature type="transmembrane region" description="Helical" evidence="1">
    <location>
        <begin position="172"/>
        <end position="194"/>
    </location>
</feature>
<keyword evidence="4" id="KW-1185">Reference proteome</keyword>
<evidence type="ECO:0000313" key="3">
    <source>
        <dbReference type="EMBL" id="MBB4679979.1"/>
    </source>
</evidence>
<sequence>MGAVPVSPAQAAAARQTRLPSLTGMRFVAAVMVFATHGIFVNVLADEAVLAGYRAVAINLGSVGVSFFFILSGFVLTYAAPPGDPLKRFWRRRFFKIYPNHVLLFGVTALLAGLPALWLWLPNLLLLHGWWPNYQLMTSMNAVSWTLSCEMFFYAMFPLLHHWIRRIRPDNLGRWTGGVIAVTIAIPLLSHFVIPVGPKPIASTEIGLYELWFSTHFPPTRALEFLLGMLCARMLLLGLAPRIGMGASTAVLLACYVPSLWLPPVFTQVAMWTIPLALLTTALARADVEGSFSPLRGRTLVFLGDTTYAFYLTHAMILGTVTYSVQRFAGPGSVGLGVLVLLGCFVLAMGVAALLFVGWERPIMRRFSRPGVAVARKR</sequence>
<feature type="transmembrane region" description="Helical" evidence="1">
    <location>
        <begin position="102"/>
        <end position="122"/>
    </location>
</feature>
<protein>
    <submittedName>
        <fullName evidence="3">Peptidoglycan/LPS O-acetylase OafA/YrhL</fullName>
    </submittedName>
</protein>
<evidence type="ECO:0000259" key="2">
    <source>
        <dbReference type="Pfam" id="PF01757"/>
    </source>
</evidence>
<comment type="caution">
    <text evidence="3">The sequence shown here is derived from an EMBL/GenBank/DDBJ whole genome shotgun (WGS) entry which is preliminary data.</text>
</comment>
<dbReference type="InterPro" id="IPR050879">
    <property type="entry name" value="Acyltransferase_3"/>
</dbReference>
<dbReference type="RefSeq" id="WP_185005661.1">
    <property type="nucleotide sequence ID" value="NZ_BAAAUI010000017.1"/>
</dbReference>
<keyword evidence="1" id="KW-1133">Transmembrane helix</keyword>
<feature type="transmembrane region" description="Helical" evidence="1">
    <location>
        <begin position="335"/>
        <end position="359"/>
    </location>
</feature>
<gene>
    <name evidence="3" type="ORF">HNR67_006097</name>
</gene>
<evidence type="ECO:0000313" key="4">
    <source>
        <dbReference type="Proteomes" id="UP000533598"/>
    </source>
</evidence>
<keyword evidence="1" id="KW-0812">Transmembrane</keyword>
<proteinExistence type="predicted"/>
<dbReference type="AlphaFoldDB" id="A0A7W7CF24"/>
<organism evidence="3 4">
    <name type="scientific">Crossiella cryophila</name>
    <dbReference type="NCBI Taxonomy" id="43355"/>
    <lineage>
        <taxon>Bacteria</taxon>
        <taxon>Bacillati</taxon>
        <taxon>Actinomycetota</taxon>
        <taxon>Actinomycetes</taxon>
        <taxon>Pseudonocardiales</taxon>
        <taxon>Pseudonocardiaceae</taxon>
        <taxon>Crossiella</taxon>
    </lineage>
</organism>